<feature type="compositionally biased region" description="Acidic residues" evidence="1">
    <location>
        <begin position="347"/>
        <end position="357"/>
    </location>
</feature>
<dbReference type="EMBL" id="HBGZ01024152">
    <property type="protein sequence ID" value="CAD9619306.1"/>
    <property type="molecule type" value="Transcribed_RNA"/>
</dbReference>
<feature type="compositionally biased region" description="Low complexity" evidence="1">
    <location>
        <begin position="7"/>
        <end position="17"/>
    </location>
</feature>
<evidence type="ECO:0000313" key="2">
    <source>
        <dbReference type="EMBL" id="CAD9619306.1"/>
    </source>
</evidence>
<feature type="compositionally biased region" description="Polar residues" evidence="1">
    <location>
        <begin position="255"/>
        <end position="265"/>
    </location>
</feature>
<accession>A0A7S2LZC5</accession>
<feature type="compositionally biased region" description="Acidic residues" evidence="1">
    <location>
        <begin position="29"/>
        <end position="40"/>
    </location>
</feature>
<feature type="compositionally biased region" description="Acidic residues" evidence="1">
    <location>
        <begin position="315"/>
        <end position="325"/>
    </location>
</feature>
<feature type="region of interest" description="Disordered" evidence="1">
    <location>
        <begin position="171"/>
        <end position="357"/>
    </location>
</feature>
<protein>
    <submittedName>
        <fullName evidence="2">Uncharacterized protein</fullName>
    </submittedName>
</protein>
<gene>
    <name evidence="2" type="ORF">SMAR0320_LOCUS17129</name>
</gene>
<evidence type="ECO:0000256" key="1">
    <source>
        <dbReference type="SAM" id="MobiDB-lite"/>
    </source>
</evidence>
<feature type="compositionally biased region" description="Basic and acidic residues" evidence="1">
    <location>
        <begin position="331"/>
        <end position="346"/>
    </location>
</feature>
<feature type="region of interest" description="Disordered" evidence="1">
    <location>
        <begin position="1"/>
        <end position="58"/>
    </location>
</feature>
<feature type="region of interest" description="Disordered" evidence="1">
    <location>
        <begin position="85"/>
        <end position="127"/>
    </location>
</feature>
<feature type="compositionally biased region" description="Acidic residues" evidence="1">
    <location>
        <begin position="191"/>
        <end position="200"/>
    </location>
</feature>
<organism evidence="2">
    <name type="scientific">Skeletonema marinoi</name>
    <dbReference type="NCBI Taxonomy" id="267567"/>
    <lineage>
        <taxon>Eukaryota</taxon>
        <taxon>Sar</taxon>
        <taxon>Stramenopiles</taxon>
        <taxon>Ochrophyta</taxon>
        <taxon>Bacillariophyta</taxon>
        <taxon>Coscinodiscophyceae</taxon>
        <taxon>Thalassiosirophycidae</taxon>
        <taxon>Thalassiosirales</taxon>
        <taxon>Skeletonemataceae</taxon>
        <taxon>Skeletonema</taxon>
        <taxon>Skeletonema marinoi-dohrnii complex</taxon>
    </lineage>
</organism>
<proteinExistence type="predicted"/>
<sequence>MRPPSPNNNKKNNSQSPHLHNNNNNKAMDDDEYPLSDTDDLSTTAELGDTARRRQTGGLRQRFDASLQRRGEYLTVGILMERHNQNYALPPVEERLSDNDEDDDDDDDDDDDGIVEETANLSVSQATDAAVAGDWQGSVGFNSNNSHRQMYAAGPSTRSVGDLGDYPDNGWRYSPHNNNASPDAAANPCDDLMDMDDVSDPNDVGPPRNSPASATVERGEDMSTAPPPDNSSVFSRSSAPTNNNNNPPTPGGEQSLYNSTTNLSLNADGPDNVHGSVAGEGGRSSGSDSPSPSTQQGERCGVFEDDPNTNTEFDGAMDIDEESVDFNDGGNPRDDEGNPRDGGEDRGDVEEEQFAMPEEEEAVFEDVAEEELVEEDERELLLGYRQLLSNIHETVDEVNEELDDLDGIESEDFSVVRQILEEVQLASPLLPSPQGAALAMDERLGDTPRGDQDDCVGDARNESFTRVDELGMASLEAGLAAKVLFEDEADDKSDEIEEDDTGNVSVICDECQCLTVFDKVVDQLGIGNTWCCQRCNVSTLLLSQTTEGSVASSHRSNYTRPSMNSLHAADYDLITRRVNKTSKRIRTYIAQIQNRREYGVMFTIHFGSGQAAQLALQCLLLARDSTINPDDNSVNWIGVHAQLRRPYEEWKSELHEDVNMLLIINDKVARKHLSCGDIRGEGNVVATCLNAVAKYLDTLTAKKRRNWGLDSAVLKKIVEVLREMAVNTDSEEAEFPWLASGHEKPHGFPDKEKWREESDKLQRKLNKLENGNEPLPYRENDFFRKLEAVAAHFCCEVTDNCNPSPPSIITYAKIGCPCQQMADYSLSALFEGLLCDPECSSKNFNGYLDANPSQMSPEAKKAALLEFHRDTGVLPDWYTPAFIGNSVSLNASPAEIEHMKGDFKSIIGSHENVKRLQEERQRVKDMDDYFESLRDKHIHRCKVEAKQLRELIDRYCNKQSAAPLISLATFKVDFTCELRKIDGLDKLSADSFPSLRSADESIWRNEGDRYNNKRINMLAKLLCEVFGVLYPTEVDDITSDKNPGDCPHPNCDRNILDGCAFHGAHIDDTEKNGDPNMLARQGSEMLLKELEGPGYVPKCTRHHDGSEEKREFPLDASKYHLLSPPQRATLGRGQGRDFLQILQKDRVLRLKYCLFIMDCYCRRLFGTGARDYNTLRVMFLAYFDTIADDVMIPSANEWNTCKTKKHVKNGLKYVVQNHCGVCYAANQPGTLEARNKEPENWEICDYACHETNFNFQQYAPAERERIEGDHTYSQEVSGRKAISLCTNVFEMLDEIPHAPFHCLDCHKRRTSNQDQHKHYRDYTVR</sequence>
<feature type="compositionally biased region" description="Polar residues" evidence="1">
    <location>
        <begin position="230"/>
        <end position="239"/>
    </location>
</feature>
<feature type="compositionally biased region" description="Low complexity" evidence="1">
    <location>
        <begin position="175"/>
        <end position="190"/>
    </location>
</feature>
<name>A0A7S2LZC5_9STRA</name>
<feature type="compositionally biased region" description="Acidic residues" evidence="1">
    <location>
        <begin position="99"/>
        <end position="115"/>
    </location>
</feature>
<reference evidence="2" key="1">
    <citation type="submission" date="2021-01" db="EMBL/GenBank/DDBJ databases">
        <authorList>
            <person name="Corre E."/>
            <person name="Pelletier E."/>
            <person name="Niang G."/>
            <person name="Scheremetjew M."/>
            <person name="Finn R."/>
            <person name="Kale V."/>
            <person name="Holt S."/>
            <person name="Cochrane G."/>
            <person name="Meng A."/>
            <person name="Brown T."/>
            <person name="Cohen L."/>
        </authorList>
    </citation>
    <scope>NUCLEOTIDE SEQUENCE</scope>
    <source>
        <strain evidence="2">SM1012Den-03</strain>
    </source>
</reference>